<dbReference type="InterPro" id="IPR032675">
    <property type="entry name" value="LRR_dom_sf"/>
</dbReference>
<dbReference type="Gene3D" id="1.20.1280.50">
    <property type="match status" value="1"/>
</dbReference>
<gene>
    <name evidence="3" type="ORF">MSAN_01828300</name>
</gene>
<feature type="domain" description="F-box" evidence="2">
    <location>
        <begin position="63"/>
        <end position="115"/>
    </location>
</feature>
<reference evidence="3" key="1">
    <citation type="submission" date="2020-05" db="EMBL/GenBank/DDBJ databases">
        <title>Mycena genomes resolve the evolution of fungal bioluminescence.</title>
        <authorList>
            <person name="Tsai I.J."/>
        </authorList>
    </citation>
    <scope>NUCLEOTIDE SEQUENCE</scope>
    <source>
        <strain evidence="3">160909Yilan</strain>
    </source>
</reference>
<evidence type="ECO:0000313" key="3">
    <source>
        <dbReference type="EMBL" id="KAF7346024.1"/>
    </source>
</evidence>
<keyword evidence="1" id="KW-0175">Coiled coil</keyword>
<comment type="caution">
    <text evidence="3">The sequence shown here is derived from an EMBL/GenBank/DDBJ whole genome shotgun (WGS) entry which is preliminary data.</text>
</comment>
<evidence type="ECO:0000256" key="1">
    <source>
        <dbReference type="SAM" id="Coils"/>
    </source>
</evidence>
<feature type="coiled-coil region" evidence="1">
    <location>
        <begin position="21"/>
        <end position="55"/>
    </location>
</feature>
<keyword evidence="4" id="KW-1185">Reference proteome</keyword>
<dbReference type="Pfam" id="PF12937">
    <property type="entry name" value="F-box-like"/>
    <property type="match status" value="1"/>
</dbReference>
<dbReference type="SUPFAM" id="SSF52047">
    <property type="entry name" value="RNI-like"/>
    <property type="match status" value="1"/>
</dbReference>
<accession>A0A8H6XT85</accession>
<dbReference type="EMBL" id="JACAZH010000019">
    <property type="protein sequence ID" value="KAF7346024.1"/>
    <property type="molecule type" value="Genomic_DNA"/>
</dbReference>
<sequence length="474" mass="53871">MTTTSSFSVRAILQKAREYSKVELERRVEESEMKIKSLEKQLAALMELRDRERALVATLKSLLSPIRTMPPELLAEIFEHAIGDDTHIKDVFRMSQVCSEWRQVAQRTPRLWTGRISVTLDNKGDQWEQAYIDGWKTWLSRSAALPIPITLTLESADIHHDLLEEVLKTASRWRSLRLDFPDHGLTLVRQLAQSGLDSLEEIDLGRTSFIEPLDGVIPSCTTAPRLRKLGMSISSSLPILVPWANLTDLTLHDLLKVSVRTVGWPVLPQARQHNLALNYLRTLSFALCEDAEHFAPFFSNLSAPALQELCLNFGGMCTLERWVEAHFTVFQLQAPNITSLDFQYAELVSDELIAAIRHAPALTHLKLFRCPGFDEGVIDALRYEDGVTPLVPHLHYLVLESMEHYLLDNILASMIATRWWTDATLASRSVPPAVARWTHVELWYDLSGHFLLDEMPSDILKTSTREYVDGDRLS</sequence>
<dbReference type="PROSITE" id="PS50181">
    <property type="entry name" value="FBOX"/>
    <property type="match status" value="1"/>
</dbReference>
<protein>
    <submittedName>
        <fullName evidence="3">F-box domain-containing protein</fullName>
    </submittedName>
</protein>
<dbReference type="InterPro" id="IPR001810">
    <property type="entry name" value="F-box_dom"/>
</dbReference>
<name>A0A8H6XT85_9AGAR</name>
<proteinExistence type="predicted"/>
<dbReference type="Proteomes" id="UP000623467">
    <property type="component" value="Unassembled WGS sequence"/>
</dbReference>
<dbReference type="OrthoDB" id="3266451at2759"/>
<dbReference type="InterPro" id="IPR036047">
    <property type="entry name" value="F-box-like_dom_sf"/>
</dbReference>
<organism evidence="3 4">
    <name type="scientific">Mycena sanguinolenta</name>
    <dbReference type="NCBI Taxonomy" id="230812"/>
    <lineage>
        <taxon>Eukaryota</taxon>
        <taxon>Fungi</taxon>
        <taxon>Dikarya</taxon>
        <taxon>Basidiomycota</taxon>
        <taxon>Agaricomycotina</taxon>
        <taxon>Agaricomycetes</taxon>
        <taxon>Agaricomycetidae</taxon>
        <taxon>Agaricales</taxon>
        <taxon>Marasmiineae</taxon>
        <taxon>Mycenaceae</taxon>
        <taxon>Mycena</taxon>
    </lineage>
</organism>
<dbReference type="AlphaFoldDB" id="A0A8H6XT85"/>
<dbReference type="Gene3D" id="3.80.10.10">
    <property type="entry name" value="Ribonuclease Inhibitor"/>
    <property type="match status" value="1"/>
</dbReference>
<dbReference type="SUPFAM" id="SSF81383">
    <property type="entry name" value="F-box domain"/>
    <property type="match status" value="1"/>
</dbReference>
<evidence type="ECO:0000313" key="4">
    <source>
        <dbReference type="Proteomes" id="UP000623467"/>
    </source>
</evidence>
<evidence type="ECO:0000259" key="2">
    <source>
        <dbReference type="PROSITE" id="PS50181"/>
    </source>
</evidence>